<organism evidence="1 3">
    <name type="scientific">Gibberella zeae</name>
    <name type="common">Wheat head blight fungus</name>
    <name type="synonym">Fusarium graminearum</name>
    <dbReference type="NCBI Taxonomy" id="5518"/>
    <lineage>
        <taxon>Eukaryota</taxon>
        <taxon>Fungi</taxon>
        <taxon>Dikarya</taxon>
        <taxon>Ascomycota</taxon>
        <taxon>Pezizomycotina</taxon>
        <taxon>Sordariomycetes</taxon>
        <taxon>Hypocreomycetidae</taxon>
        <taxon>Hypocreales</taxon>
        <taxon>Nectriaceae</taxon>
        <taxon>Fusarium</taxon>
    </lineage>
</organism>
<dbReference type="EMBL" id="CAJPIJ010000134">
    <property type="protein sequence ID" value="CAG1985033.1"/>
    <property type="molecule type" value="Genomic_DNA"/>
</dbReference>
<sequence>MEVDNPFSVFPREVRDMMYSYSIPEIPATDATVSKTAYNTKNAPLLFLNEAISKDVQHVLYQDHAIVIPVLNPSEYELKETKFAPIVSQCSRLMKQRSNRVIIGTSRFIAASYSPLLHINIHDGTSAEDWIQKFCGFDNPEPLAKKLIDELISLRPELPNVKVIEFKFFEGFNVLVALRWREYFLELKEAWPEIEIEIDFVPAFLGWEHVEAFFQDAQDSMEEDGVFKPDRLRDLEERKYGTV</sequence>
<evidence type="ECO:0000313" key="1">
    <source>
        <dbReference type="EMBL" id="CAG1985033.1"/>
    </source>
</evidence>
<evidence type="ECO:0000313" key="3">
    <source>
        <dbReference type="Proteomes" id="UP000746612"/>
    </source>
</evidence>
<name>A0A2H3H161_GIBZA</name>
<proteinExistence type="predicted"/>
<gene>
    <name evidence="2" type="ORF">FUG_LOCUS562226</name>
    <name evidence="1" type="ORF">MDCFG202_LOCUS259856</name>
</gene>
<accession>A0A2H3H161</accession>
<dbReference type="Proteomes" id="UP000746612">
    <property type="component" value="Unassembled WGS sequence"/>
</dbReference>
<evidence type="ECO:0000313" key="2">
    <source>
        <dbReference type="EMBL" id="VIO64081.1"/>
    </source>
</evidence>
<dbReference type="OMA" id="HINIHDG"/>
<protein>
    <submittedName>
        <fullName evidence="1">Uncharacterized protein</fullName>
    </submittedName>
</protein>
<dbReference type="AlphaFoldDB" id="A0A2H3H161"/>
<dbReference type="OrthoDB" id="5104305at2759"/>
<dbReference type="EMBL" id="CAAKMV010000196">
    <property type="protein sequence ID" value="VIO64081.1"/>
    <property type="molecule type" value="Genomic_DNA"/>
</dbReference>
<reference evidence="2" key="1">
    <citation type="submission" date="2019-04" db="EMBL/GenBank/DDBJ databases">
        <authorList>
            <person name="Melise S."/>
            <person name="Noan J."/>
            <person name="Okalmin O."/>
        </authorList>
    </citation>
    <scope>NUCLEOTIDE SEQUENCE</scope>
    <source>
        <strain evidence="2">FN9</strain>
    </source>
</reference>
<reference evidence="1" key="2">
    <citation type="submission" date="2021-03" db="EMBL/GenBank/DDBJ databases">
        <authorList>
            <person name="Alouane T."/>
            <person name="Langin T."/>
            <person name="Bonhomme L."/>
        </authorList>
    </citation>
    <scope>NUCLEOTIDE SEQUENCE</scope>
    <source>
        <strain evidence="1">MDC_Fg202</strain>
    </source>
</reference>